<name>A0ABM8R6M4_9BACT</name>
<keyword evidence="4" id="KW-0067">ATP-binding</keyword>
<keyword evidence="11" id="KW-1185">Reference proteome</keyword>
<evidence type="ECO:0000313" key="10">
    <source>
        <dbReference type="EMBL" id="CAE6735992.1"/>
    </source>
</evidence>
<dbReference type="GO" id="GO:0008882">
    <property type="term" value="F:[glutamate-ammonia-ligase] adenylyltransferase activity"/>
    <property type="evidence" value="ECO:0007669"/>
    <property type="project" value="UniProtKB-EC"/>
</dbReference>
<feature type="region of interest" description="Disordered" evidence="7">
    <location>
        <begin position="1"/>
        <end position="25"/>
    </location>
</feature>
<evidence type="ECO:0000256" key="5">
    <source>
        <dbReference type="ARBA" id="ARBA00022842"/>
    </source>
</evidence>
<evidence type="ECO:0000259" key="9">
    <source>
        <dbReference type="Pfam" id="PF08335"/>
    </source>
</evidence>
<keyword evidence="1 10" id="KW-0808">Transferase</keyword>
<dbReference type="GO" id="GO:0047388">
    <property type="term" value="F:[glutamine synthetase]-adenylyl-L-tyrosine phosphorylase activity"/>
    <property type="evidence" value="ECO:0007669"/>
    <property type="project" value="UniProtKB-EC"/>
</dbReference>
<accession>A0ABM8R6M4</accession>
<dbReference type="Proteomes" id="UP000675880">
    <property type="component" value="Unassembled WGS sequence"/>
</dbReference>
<reference evidence="10 11" key="1">
    <citation type="submission" date="2021-02" db="EMBL/GenBank/DDBJ databases">
        <authorList>
            <person name="Han P."/>
        </authorList>
    </citation>
    <scope>NUCLEOTIDE SEQUENCE [LARGE SCALE GENOMIC DNA]</scope>
    <source>
        <strain evidence="10">Candidatus Nitrospira sp. ZN2</strain>
    </source>
</reference>
<keyword evidence="6" id="KW-0511">Multifunctional enzyme</keyword>
<evidence type="ECO:0000313" key="11">
    <source>
        <dbReference type="Proteomes" id="UP000675880"/>
    </source>
</evidence>
<feature type="compositionally biased region" description="Low complexity" evidence="7">
    <location>
        <begin position="1"/>
        <end position="10"/>
    </location>
</feature>
<evidence type="ECO:0000256" key="7">
    <source>
        <dbReference type="SAM" id="MobiDB-lite"/>
    </source>
</evidence>
<dbReference type="Pfam" id="PF03710">
    <property type="entry name" value="GlnE"/>
    <property type="match status" value="1"/>
</dbReference>
<dbReference type="SUPFAM" id="SSF81593">
    <property type="entry name" value="Nucleotidyltransferase substrate binding subunit/domain"/>
    <property type="match status" value="1"/>
</dbReference>
<keyword evidence="5" id="KW-0460">Magnesium</keyword>
<dbReference type="InterPro" id="IPR023057">
    <property type="entry name" value="GlnE"/>
</dbReference>
<gene>
    <name evidence="10" type="ORF">NSPZN2_110003</name>
</gene>
<evidence type="ECO:0000256" key="6">
    <source>
        <dbReference type="ARBA" id="ARBA00023268"/>
    </source>
</evidence>
<dbReference type="PANTHER" id="PTHR30621:SF0">
    <property type="entry name" value="BIFUNCTIONAL GLUTAMINE SYNTHETASE ADENYLYLTRANSFERASE_ADENYLYL-REMOVING ENZYME"/>
    <property type="match status" value="1"/>
</dbReference>
<dbReference type="SUPFAM" id="SSF81301">
    <property type="entry name" value="Nucleotidyltransferase"/>
    <property type="match status" value="1"/>
</dbReference>
<evidence type="ECO:0000259" key="8">
    <source>
        <dbReference type="Pfam" id="PF03710"/>
    </source>
</evidence>
<dbReference type="CDD" id="cd05401">
    <property type="entry name" value="NT_GlnE_GlnD_like"/>
    <property type="match status" value="1"/>
</dbReference>
<dbReference type="PANTHER" id="PTHR30621">
    <property type="entry name" value="GLUTAMINE SYNTHETASE ADENYLYLTRANSFERASE"/>
    <property type="match status" value="1"/>
</dbReference>
<feature type="domain" description="PII-uridylyltransferase/Glutamine-synthetase adenylyltransferase" evidence="9">
    <location>
        <begin position="409"/>
        <end position="554"/>
    </location>
</feature>
<organism evidence="10 11">
    <name type="scientific">Nitrospira defluvii</name>
    <dbReference type="NCBI Taxonomy" id="330214"/>
    <lineage>
        <taxon>Bacteria</taxon>
        <taxon>Pseudomonadati</taxon>
        <taxon>Nitrospirota</taxon>
        <taxon>Nitrospiria</taxon>
        <taxon>Nitrospirales</taxon>
        <taxon>Nitrospiraceae</taxon>
        <taxon>Nitrospira</taxon>
    </lineage>
</organism>
<evidence type="ECO:0000256" key="1">
    <source>
        <dbReference type="ARBA" id="ARBA00022679"/>
    </source>
</evidence>
<proteinExistence type="predicted"/>
<dbReference type="InterPro" id="IPR005190">
    <property type="entry name" value="GlnE_rpt_dom"/>
</dbReference>
<evidence type="ECO:0000256" key="2">
    <source>
        <dbReference type="ARBA" id="ARBA00022695"/>
    </source>
</evidence>
<keyword evidence="3" id="KW-0547">Nucleotide-binding</keyword>
<dbReference type="InterPro" id="IPR043519">
    <property type="entry name" value="NT_sf"/>
</dbReference>
<evidence type="ECO:0000256" key="4">
    <source>
        <dbReference type="ARBA" id="ARBA00022840"/>
    </source>
</evidence>
<feature type="domain" description="Glutamate-ammonia ligase adenylyltransferase repeated" evidence="8">
    <location>
        <begin position="122"/>
        <end position="381"/>
    </location>
</feature>
<evidence type="ECO:0000256" key="3">
    <source>
        <dbReference type="ARBA" id="ARBA00022741"/>
    </source>
</evidence>
<dbReference type="RefSeq" id="WP_213041840.1">
    <property type="nucleotide sequence ID" value="NZ_CAJNBJ010000003.1"/>
</dbReference>
<dbReference type="EMBL" id="CAJNBJ010000003">
    <property type="protein sequence ID" value="CAE6735992.1"/>
    <property type="molecule type" value="Genomic_DNA"/>
</dbReference>
<sequence>MIRRPPQQDGPDPRPGSAAPPVYPDPTPLLVASGLEPEQVVRILGPYGVRHAAEADANIQSMAGEPHTRRLLAAILPLLLAEIARTADPDQALNHWERLLAGSVNRSSLIQYLQSSPRMLGLLCTIFGNSDSLAFALIRDPMLIYWLAEEDVLTTAPTRAGMVAALRQSLGSLKAMELKLDVLRRVRRREMLRVGVRDLLRLATVEETTASLSDLASVLIHAAYEIVDKALKALHGTPMHQLADGTWVETEFVVIGMGKLGAHELNYSSDVDLIYVYGSAEGETRKAKGSRQARVEAVSNEEYFEMLARSLTKALAEQTREGAVFRVDLRLRAEGTVGQLARSVEAYAKYYAQRGQVWERLALLKAWPVAGSPAVGQAFVQMAEGFVFQPDPRPLTRERALAVIREVRAVKEMIDEKIAMRGHQHRNVKLGTGGIREIEFLVQTIQVLVGRSVPGILDRKTVGALRRFCRHRFVNEGDEQRLTEAYWFLRDVEHKLQMMHDLQTHALPDSSEELQRCAIRMGYQAESRQAALEQFLADRQRHTAVVHHTFRLFFYHPETSDLLAAVVAAAEGHSRRSTSRLEKETGPAGPPPDRSSTAKKKRKP</sequence>
<protein>
    <submittedName>
        <fullName evidence="10">(Glutamine synthetase) adenylyltransferase</fullName>
        <ecNumber evidence="10">2.7.7.42</ecNumber>
        <ecNumber evidence="10">2.7.7.89</ecNumber>
    </submittedName>
</protein>
<dbReference type="Pfam" id="PF08335">
    <property type="entry name" value="GlnD_UR_UTase"/>
    <property type="match status" value="1"/>
</dbReference>
<dbReference type="EC" id="2.7.7.89" evidence="10"/>
<comment type="caution">
    <text evidence="10">The sequence shown here is derived from an EMBL/GenBank/DDBJ whole genome shotgun (WGS) entry which is preliminary data.</text>
</comment>
<dbReference type="EC" id="2.7.7.42" evidence="10"/>
<dbReference type="Gene3D" id="1.20.120.330">
    <property type="entry name" value="Nucleotidyltransferases domain 2"/>
    <property type="match status" value="1"/>
</dbReference>
<feature type="region of interest" description="Disordered" evidence="7">
    <location>
        <begin position="572"/>
        <end position="604"/>
    </location>
</feature>
<dbReference type="Gene3D" id="3.30.460.10">
    <property type="entry name" value="Beta Polymerase, domain 2"/>
    <property type="match status" value="1"/>
</dbReference>
<keyword evidence="2 10" id="KW-0548">Nucleotidyltransferase</keyword>
<dbReference type="Gene3D" id="1.20.120.1510">
    <property type="match status" value="1"/>
</dbReference>
<dbReference type="InterPro" id="IPR013546">
    <property type="entry name" value="PII_UdlTrfase/GS_AdlTrfase"/>
</dbReference>